<dbReference type="InterPro" id="IPR036291">
    <property type="entry name" value="NAD(P)-bd_dom_sf"/>
</dbReference>
<proteinExistence type="inferred from homology"/>
<dbReference type="Pfam" id="PF01370">
    <property type="entry name" value="Epimerase"/>
    <property type="match status" value="1"/>
</dbReference>
<sequence>MKILVTGAAGFIGSQLCERLLEIEDIEVIGLDGFINPTLNLTKQRNLKLLLLNSRFQFHQVDLRQADLVGLLDGVEVIYHLAAMPGVRTSWGTDFKAYVDHNILATQMLLEAARGCPLNKFIYISTSSVYGEKIGKVAEDSIPTPLSPYGVSKLTGEYLCKVYQASYGIPIVILRYFTLFGPRQRSDMAFHRFIKGILQGEPIKIYGDGKQTRDFTFIKDCVEATVAVLDAEGVIGETINIGGRERASILEVISILEELLNRKANLEFQERLKGDPLDTWADISKAKTLLNYNPISSLKSGLEQQINDICEIIPR</sequence>
<organism evidence="3 4">
    <name type="scientific">Candidatus Desulfosporosinus infrequens</name>
    <dbReference type="NCBI Taxonomy" id="2043169"/>
    <lineage>
        <taxon>Bacteria</taxon>
        <taxon>Bacillati</taxon>
        <taxon>Bacillota</taxon>
        <taxon>Clostridia</taxon>
        <taxon>Eubacteriales</taxon>
        <taxon>Desulfitobacteriaceae</taxon>
        <taxon>Desulfosporosinus</taxon>
    </lineage>
</organism>
<evidence type="ECO:0000313" key="4">
    <source>
        <dbReference type="Proteomes" id="UP000238916"/>
    </source>
</evidence>
<dbReference type="SUPFAM" id="SSF51735">
    <property type="entry name" value="NAD(P)-binding Rossmann-fold domains"/>
    <property type="match status" value="1"/>
</dbReference>
<protein>
    <submittedName>
        <fullName evidence="3">Uncharacterized UDP-glucose epimerase YtcB</fullName>
        <ecNumber evidence="3">4.-.-.-</ecNumber>
    </submittedName>
</protein>
<dbReference type="GO" id="GO:0016829">
    <property type="term" value="F:lyase activity"/>
    <property type="evidence" value="ECO:0007669"/>
    <property type="project" value="UniProtKB-KW"/>
</dbReference>
<dbReference type="EC" id="4.-.-.-" evidence="3"/>
<dbReference type="InterPro" id="IPR001509">
    <property type="entry name" value="Epimerase_deHydtase"/>
</dbReference>
<evidence type="ECO:0000256" key="1">
    <source>
        <dbReference type="ARBA" id="ARBA00007637"/>
    </source>
</evidence>
<dbReference type="Gene3D" id="3.40.50.720">
    <property type="entry name" value="NAD(P)-binding Rossmann-like Domain"/>
    <property type="match status" value="1"/>
</dbReference>
<dbReference type="PRINTS" id="PR01713">
    <property type="entry name" value="NUCEPIMERASE"/>
</dbReference>
<feature type="domain" description="NAD-dependent epimerase/dehydratase" evidence="2">
    <location>
        <begin position="3"/>
        <end position="242"/>
    </location>
</feature>
<gene>
    <name evidence="3" type="primary">ytcB</name>
    <name evidence="3" type="ORF">SBF1_340014</name>
</gene>
<dbReference type="OrthoDB" id="244102at2"/>
<dbReference type="PANTHER" id="PTHR43000">
    <property type="entry name" value="DTDP-D-GLUCOSE 4,6-DEHYDRATASE-RELATED"/>
    <property type="match status" value="1"/>
</dbReference>
<dbReference type="EMBL" id="OMOF01000268">
    <property type="protein sequence ID" value="SPF45821.1"/>
    <property type="molecule type" value="Genomic_DNA"/>
</dbReference>
<evidence type="ECO:0000313" key="3">
    <source>
        <dbReference type="EMBL" id="SPF45821.1"/>
    </source>
</evidence>
<comment type="similarity">
    <text evidence="1">Belongs to the NAD(P)-dependent epimerase/dehydratase family.</text>
</comment>
<reference evidence="4" key="1">
    <citation type="submission" date="2018-02" db="EMBL/GenBank/DDBJ databases">
        <authorList>
            <person name="Hausmann B."/>
        </authorList>
    </citation>
    <scope>NUCLEOTIDE SEQUENCE [LARGE SCALE GENOMIC DNA]</scope>
    <source>
        <strain evidence="4">Peat soil MAG SbF1</strain>
    </source>
</reference>
<dbReference type="Proteomes" id="UP000238916">
    <property type="component" value="Unassembled WGS sequence"/>
</dbReference>
<keyword evidence="3" id="KW-0456">Lyase</keyword>
<name>A0A2U3L1P3_9FIRM</name>
<evidence type="ECO:0000259" key="2">
    <source>
        <dbReference type="Pfam" id="PF01370"/>
    </source>
</evidence>
<dbReference type="AlphaFoldDB" id="A0A2U3L1P3"/>
<accession>A0A2U3L1P3</accession>